<gene>
    <name evidence="1" type="ORF">JMJ77_011429</name>
</gene>
<evidence type="ECO:0000313" key="2">
    <source>
        <dbReference type="Proteomes" id="UP000699042"/>
    </source>
</evidence>
<reference evidence="1" key="1">
    <citation type="submission" date="2021-05" db="EMBL/GenBank/DDBJ databases">
        <title>Comparative genomics of three Colletotrichum scovillei strains and genetic complementation revealed genes involved fungal growth and virulence on chili pepper.</title>
        <authorList>
            <person name="Hsieh D.-K."/>
            <person name="Chuang S.-C."/>
            <person name="Chen C.-Y."/>
            <person name="Chao Y.-T."/>
            <person name="Lu M.-Y.J."/>
            <person name="Lee M.-H."/>
            <person name="Shih M.-C."/>
        </authorList>
    </citation>
    <scope>NUCLEOTIDE SEQUENCE</scope>
    <source>
        <strain evidence="1">Coll-153</strain>
    </source>
</reference>
<dbReference type="Proteomes" id="UP000699042">
    <property type="component" value="Unassembled WGS sequence"/>
</dbReference>
<evidence type="ECO:0000313" key="1">
    <source>
        <dbReference type="EMBL" id="KAG7040565.1"/>
    </source>
</evidence>
<proteinExistence type="predicted"/>
<dbReference type="AlphaFoldDB" id="A0A9P7QPG1"/>
<dbReference type="EMBL" id="JAESDN010000023">
    <property type="protein sequence ID" value="KAG7040565.1"/>
    <property type="molecule type" value="Genomic_DNA"/>
</dbReference>
<comment type="caution">
    <text evidence="1">The sequence shown here is derived from an EMBL/GenBank/DDBJ whole genome shotgun (WGS) entry which is preliminary data.</text>
</comment>
<keyword evidence="2" id="KW-1185">Reference proteome</keyword>
<accession>A0A9P7QPG1</accession>
<feature type="non-terminal residue" evidence="1">
    <location>
        <position position="39"/>
    </location>
</feature>
<name>A0A9P7QPG1_9PEZI</name>
<protein>
    <submittedName>
        <fullName evidence="1">Uncharacterized protein</fullName>
    </submittedName>
</protein>
<feature type="non-terminal residue" evidence="1">
    <location>
        <position position="1"/>
    </location>
</feature>
<organism evidence="1 2">
    <name type="scientific">Colletotrichum scovillei</name>
    <dbReference type="NCBI Taxonomy" id="1209932"/>
    <lineage>
        <taxon>Eukaryota</taxon>
        <taxon>Fungi</taxon>
        <taxon>Dikarya</taxon>
        <taxon>Ascomycota</taxon>
        <taxon>Pezizomycotina</taxon>
        <taxon>Sordariomycetes</taxon>
        <taxon>Hypocreomycetidae</taxon>
        <taxon>Glomerellales</taxon>
        <taxon>Glomerellaceae</taxon>
        <taxon>Colletotrichum</taxon>
        <taxon>Colletotrichum acutatum species complex</taxon>
    </lineage>
</organism>
<sequence>ARASYSWIHLLKSGYITQSSIDSTRSQHGALLAHSKAPY</sequence>